<keyword evidence="3" id="KW-1185">Reference proteome</keyword>
<accession>A0ABT1MN75</accession>
<dbReference type="Proteomes" id="UP001205603">
    <property type="component" value="Unassembled WGS sequence"/>
</dbReference>
<dbReference type="EMBL" id="JANDHW010000013">
    <property type="protein sequence ID" value="MCP9612741.1"/>
    <property type="molecule type" value="Genomic_DNA"/>
</dbReference>
<organism evidence="2 3">
    <name type="scientific">Coprobacter tertius</name>
    <dbReference type="NCBI Taxonomy" id="2944915"/>
    <lineage>
        <taxon>Bacteria</taxon>
        <taxon>Pseudomonadati</taxon>
        <taxon>Bacteroidota</taxon>
        <taxon>Bacteroidia</taxon>
        <taxon>Bacteroidales</taxon>
        <taxon>Barnesiellaceae</taxon>
        <taxon>Coprobacter</taxon>
    </lineage>
</organism>
<proteinExistence type="predicted"/>
<dbReference type="InterPro" id="IPR044580">
    <property type="entry name" value="MTAN"/>
</dbReference>
<comment type="caution">
    <text evidence="2">The sequence shown here is derived from an EMBL/GenBank/DDBJ whole genome shotgun (WGS) entry which is preliminary data.</text>
</comment>
<feature type="domain" description="Nucleoside phosphorylase" evidence="1">
    <location>
        <begin position="3"/>
        <end position="225"/>
    </location>
</feature>
<gene>
    <name evidence="2" type="ORF">NMU02_11625</name>
</gene>
<evidence type="ECO:0000259" key="1">
    <source>
        <dbReference type="Pfam" id="PF01048"/>
    </source>
</evidence>
<evidence type="ECO:0000313" key="2">
    <source>
        <dbReference type="EMBL" id="MCP9612741.1"/>
    </source>
</evidence>
<dbReference type="SUPFAM" id="SSF53167">
    <property type="entry name" value="Purine and uridine phosphorylases"/>
    <property type="match status" value="1"/>
</dbReference>
<dbReference type="InterPro" id="IPR000845">
    <property type="entry name" value="Nucleoside_phosphorylase_d"/>
</dbReference>
<protein>
    <recommendedName>
        <fullName evidence="1">Nucleoside phosphorylase domain-containing protein</fullName>
    </recommendedName>
</protein>
<name>A0ABT1MN75_9BACT</name>
<dbReference type="Gene3D" id="3.40.50.1580">
    <property type="entry name" value="Nucleoside phosphorylase domain"/>
    <property type="match status" value="1"/>
</dbReference>
<dbReference type="PANTHER" id="PTHR46994">
    <property type="entry name" value="5'-METHYLTHIOADENOSINE/S-ADENOSYLHOMOCYSTEINE NUCLEOSIDASE 1"/>
    <property type="match status" value="1"/>
</dbReference>
<sequence length="237" mass="25779">MKKICFIVAMMAEAKPLIRHFSLIHQGGRFGQAPVQAYRGVYKDKEIILVVNGQDSETGLDYIGCEAATLSTHLAITFYQPDIIINAGTAGGFASKGAEVGDIYLSHKYIVFHDRRVDIPGWNRMGQGYFRCIDSDKIALAGGFKQGICTSGSSLDMTAEDAEQMRQTGGEIKDMEAAAIAWVAQLYNVPLLCVKAITDLVGGGSTPEQFDKNIAMATSKLKDACFRIVDEDLLALK</sequence>
<reference evidence="2 3" key="1">
    <citation type="submission" date="2022-07" db="EMBL/GenBank/DDBJ databases">
        <title>Fecal culturing of patients with breast cancer.</title>
        <authorList>
            <person name="Teng N.M.Y."/>
            <person name="Kiu R."/>
            <person name="Evans R."/>
            <person name="Baker D.J."/>
            <person name="Zenner C."/>
            <person name="Robinson S.D."/>
            <person name="Hall L.J."/>
        </authorList>
    </citation>
    <scope>NUCLEOTIDE SEQUENCE [LARGE SCALE GENOMIC DNA]</scope>
    <source>
        <strain evidence="2 3">LH1063</strain>
    </source>
</reference>
<dbReference type="RefSeq" id="WP_255028091.1">
    <property type="nucleotide sequence ID" value="NZ_JANDHW010000013.1"/>
</dbReference>
<dbReference type="PANTHER" id="PTHR46994:SF1">
    <property type="entry name" value="5'-METHYLTHIOADENOSINE NUCLEOSIDASE"/>
    <property type="match status" value="1"/>
</dbReference>
<dbReference type="InterPro" id="IPR035994">
    <property type="entry name" value="Nucleoside_phosphorylase_sf"/>
</dbReference>
<dbReference type="Pfam" id="PF01048">
    <property type="entry name" value="PNP_UDP_1"/>
    <property type="match status" value="1"/>
</dbReference>
<dbReference type="CDD" id="cd09008">
    <property type="entry name" value="MTAN"/>
    <property type="match status" value="1"/>
</dbReference>
<evidence type="ECO:0000313" key="3">
    <source>
        <dbReference type="Proteomes" id="UP001205603"/>
    </source>
</evidence>